<dbReference type="EMBL" id="BKCJ010005279">
    <property type="protein sequence ID" value="GEU65854.1"/>
    <property type="molecule type" value="Genomic_DNA"/>
</dbReference>
<name>A0A6L2LZY1_TANCI</name>
<keyword evidence="1" id="KW-1133">Transmembrane helix</keyword>
<proteinExistence type="predicted"/>
<evidence type="ECO:0000256" key="1">
    <source>
        <dbReference type="SAM" id="Phobius"/>
    </source>
</evidence>
<feature type="transmembrane region" description="Helical" evidence="1">
    <location>
        <begin position="42"/>
        <end position="61"/>
    </location>
</feature>
<comment type="caution">
    <text evidence="2">The sequence shown here is derived from an EMBL/GenBank/DDBJ whole genome shotgun (WGS) entry which is preliminary data.</text>
</comment>
<gene>
    <name evidence="2" type="ORF">Tci_037832</name>
</gene>
<sequence>MDSSSHIRSCKRTPSSSKCDVRLDVKVKDLRARRVFSPDTSYLTMLMVDLVMMMMMVTLAMDIVESDSEVKVVFDETANLRISTSDKDRSDKVCGTNSLLKQWRDSYLDNDDYDPFDDDINGGESGGGDVIKVDGGGGGVGLICDDYIS</sequence>
<accession>A0A6L2LZY1</accession>
<reference evidence="2" key="1">
    <citation type="journal article" date="2019" name="Sci. Rep.">
        <title>Draft genome of Tanacetum cinerariifolium, the natural source of mosquito coil.</title>
        <authorList>
            <person name="Yamashiro T."/>
            <person name="Shiraishi A."/>
            <person name="Satake H."/>
            <person name="Nakayama K."/>
        </authorList>
    </citation>
    <scope>NUCLEOTIDE SEQUENCE</scope>
</reference>
<keyword evidence="1" id="KW-0812">Transmembrane</keyword>
<evidence type="ECO:0008006" key="3">
    <source>
        <dbReference type="Google" id="ProtNLM"/>
    </source>
</evidence>
<protein>
    <recommendedName>
        <fullName evidence="3">Transmembrane protein</fullName>
    </recommendedName>
</protein>
<organism evidence="2">
    <name type="scientific">Tanacetum cinerariifolium</name>
    <name type="common">Dalmatian daisy</name>
    <name type="synonym">Chrysanthemum cinerariifolium</name>
    <dbReference type="NCBI Taxonomy" id="118510"/>
    <lineage>
        <taxon>Eukaryota</taxon>
        <taxon>Viridiplantae</taxon>
        <taxon>Streptophyta</taxon>
        <taxon>Embryophyta</taxon>
        <taxon>Tracheophyta</taxon>
        <taxon>Spermatophyta</taxon>
        <taxon>Magnoliopsida</taxon>
        <taxon>eudicotyledons</taxon>
        <taxon>Gunneridae</taxon>
        <taxon>Pentapetalae</taxon>
        <taxon>asterids</taxon>
        <taxon>campanulids</taxon>
        <taxon>Asterales</taxon>
        <taxon>Asteraceae</taxon>
        <taxon>Asteroideae</taxon>
        <taxon>Anthemideae</taxon>
        <taxon>Anthemidinae</taxon>
        <taxon>Tanacetum</taxon>
    </lineage>
</organism>
<evidence type="ECO:0000313" key="2">
    <source>
        <dbReference type="EMBL" id="GEU65854.1"/>
    </source>
</evidence>
<dbReference type="AlphaFoldDB" id="A0A6L2LZY1"/>
<keyword evidence="1" id="KW-0472">Membrane</keyword>